<dbReference type="InterPro" id="IPR003752">
    <property type="entry name" value="DiS_bond_form_DsbB/BdbC"/>
</dbReference>
<reference evidence="9" key="2">
    <citation type="journal article" date="2020" name="Microorganisms">
        <title>Osmotic Adaptation and Compatible Solute Biosynthesis of Phototrophic Bacteria as Revealed from Genome Analyses.</title>
        <authorList>
            <person name="Imhoff J.F."/>
            <person name="Rahn T."/>
            <person name="Kunzel S."/>
            <person name="Keller A."/>
            <person name="Neulinger S.C."/>
        </authorList>
    </citation>
    <scope>NUCLEOTIDE SEQUENCE</scope>
    <source>
        <strain evidence="9">DSM 11080</strain>
    </source>
</reference>
<dbReference type="InterPro" id="IPR023380">
    <property type="entry name" value="DsbB-like_sf"/>
</dbReference>
<evidence type="ECO:0000313" key="9">
    <source>
        <dbReference type="EMBL" id="MBK1705603.1"/>
    </source>
</evidence>
<organism evidence="9 10">
    <name type="scientific">Halochromatium glycolicum</name>
    <dbReference type="NCBI Taxonomy" id="85075"/>
    <lineage>
        <taxon>Bacteria</taxon>
        <taxon>Pseudomonadati</taxon>
        <taxon>Pseudomonadota</taxon>
        <taxon>Gammaproteobacteria</taxon>
        <taxon>Chromatiales</taxon>
        <taxon>Chromatiaceae</taxon>
        <taxon>Halochromatium</taxon>
    </lineage>
</organism>
<evidence type="ECO:0000256" key="8">
    <source>
        <dbReference type="SAM" id="Phobius"/>
    </source>
</evidence>
<keyword evidence="4" id="KW-0249">Electron transport</keyword>
<accession>A0AAJ0XAQ8</accession>
<comment type="caution">
    <text evidence="9">The sequence shown here is derived from an EMBL/GenBank/DDBJ whole genome shotgun (WGS) entry which is preliminary data.</text>
</comment>
<dbReference type="GO" id="GO:0006457">
    <property type="term" value="P:protein folding"/>
    <property type="evidence" value="ECO:0007669"/>
    <property type="project" value="InterPro"/>
</dbReference>
<dbReference type="GO" id="GO:0005886">
    <property type="term" value="C:plasma membrane"/>
    <property type="evidence" value="ECO:0007669"/>
    <property type="project" value="UniProtKB-SubCell"/>
</dbReference>
<keyword evidence="7" id="KW-0676">Redox-active center</keyword>
<evidence type="ECO:0000256" key="5">
    <source>
        <dbReference type="ARBA" id="ARBA00022989"/>
    </source>
</evidence>
<dbReference type="Gene3D" id="1.20.1550.10">
    <property type="entry name" value="DsbB-like"/>
    <property type="match status" value="1"/>
</dbReference>
<dbReference type="Proteomes" id="UP001296776">
    <property type="component" value="Unassembled WGS sequence"/>
</dbReference>
<evidence type="ECO:0000256" key="4">
    <source>
        <dbReference type="ARBA" id="ARBA00022982"/>
    </source>
</evidence>
<dbReference type="Pfam" id="PF02600">
    <property type="entry name" value="DsbB"/>
    <property type="match status" value="1"/>
</dbReference>
<gene>
    <name evidence="9" type="ORF">CKO40_13825</name>
</gene>
<feature type="transmembrane region" description="Helical" evidence="8">
    <location>
        <begin position="127"/>
        <end position="153"/>
    </location>
</feature>
<dbReference type="SUPFAM" id="SSF158442">
    <property type="entry name" value="DsbB-like"/>
    <property type="match status" value="1"/>
</dbReference>
<keyword evidence="6 8" id="KW-0472">Membrane</keyword>
<dbReference type="RefSeq" id="WP_200346825.1">
    <property type="nucleotide sequence ID" value="NZ_NRSJ01000025.1"/>
</dbReference>
<keyword evidence="4" id="KW-0813">Transport</keyword>
<dbReference type="EMBL" id="NRSJ01000025">
    <property type="protein sequence ID" value="MBK1705603.1"/>
    <property type="molecule type" value="Genomic_DNA"/>
</dbReference>
<dbReference type="AlphaFoldDB" id="A0AAJ0XAQ8"/>
<evidence type="ECO:0000256" key="3">
    <source>
        <dbReference type="ARBA" id="ARBA00022692"/>
    </source>
</evidence>
<name>A0AAJ0XAQ8_9GAMM</name>
<evidence type="ECO:0000256" key="6">
    <source>
        <dbReference type="ARBA" id="ARBA00023136"/>
    </source>
</evidence>
<proteinExistence type="predicted"/>
<evidence type="ECO:0000256" key="2">
    <source>
        <dbReference type="ARBA" id="ARBA00022475"/>
    </source>
</evidence>
<keyword evidence="5 8" id="KW-1133">Transmembrane helix</keyword>
<dbReference type="GO" id="GO:0015035">
    <property type="term" value="F:protein-disulfide reductase activity"/>
    <property type="evidence" value="ECO:0007669"/>
    <property type="project" value="InterPro"/>
</dbReference>
<protein>
    <submittedName>
        <fullName evidence="9">Disulfide bond formation protein B</fullName>
    </submittedName>
</protein>
<keyword evidence="10" id="KW-1185">Reference proteome</keyword>
<dbReference type="InterPro" id="IPR050183">
    <property type="entry name" value="DsbB"/>
</dbReference>
<comment type="subcellular location">
    <subcellularLocation>
        <location evidence="1">Cell membrane</location>
        <topology evidence="1">Multi-pass membrane protein</topology>
    </subcellularLocation>
</comment>
<reference evidence="9" key="1">
    <citation type="submission" date="2017-08" db="EMBL/GenBank/DDBJ databases">
        <authorList>
            <person name="Imhoff J.F."/>
            <person name="Rahn T."/>
            <person name="Kuenzel S."/>
            <person name="Neulinger S.C."/>
        </authorList>
    </citation>
    <scope>NUCLEOTIDE SEQUENCE</scope>
    <source>
        <strain evidence="9">DSM 11080</strain>
    </source>
</reference>
<sequence>MNHLLWLTAAAVSAVLAIASVLLTVWLQLQPCHLCIFQRLLFMMIAVFALVAAFTPALLRRVAGVSVGLLAAAGAWTAAYQSWLQQQPPGSVSCIGGELGPIEQLVEWLGQRLPSLFLATGFCEDEALVILGLSLVNWSLICFLAVLGLALWLTANAARRSHW</sequence>
<feature type="transmembrane region" description="Helical" evidence="8">
    <location>
        <begin position="6"/>
        <end position="28"/>
    </location>
</feature>
<feature type="transmembrane region" description="Helical" evidence="8">
    <location>
        <begin position="40"/>
        <end position="59"/>
    </location>
</feature>
<evidence type="ECO:0000313" key="10">
    <source>
        <dbReference type="Proteomes" id="UP001296776"/>
    </source>
</evidence>
<keyword evidence="3 8" id="KW-0812">Transmembrane</keyword>
<evidence type="ECO:0000256" key="7">
    <source>
        <dbReference type="ARBA" id="ARBA00023284"/>
    </source>
</evidence>
<evidence type="ECO:0000256" key="1">
    <source>
        <dbReference type="ARBA" id="ARBA00004651"/>
    </source>
</evidence>
<dbReference type="PANTHER" id="PTHR36570">
    <property type="entry name" value="DISULFIDE BOND FORMATION PROTEIN B"/>
    <property type="match status" value="1"/>
</dbReference>
<keyword evidence="2" id="KW-1003">Cell membrane</keyword>
<dbReference type="PANTHER" id="PTHR36570:SF3">
    <property type="entry name" value="DISULFIDE BOND FORMATION PROTEIN B"/>
    <property type="match status" value="1"/>
</dbReference>